<organism evidence="1 2">
    <name type="scientific">Trichinella pseudospiralis</name>
    <name type="common">Parasitic roundworm</name>
    <dbReference type="NCBI Taxonomy" id="6337"/>
    <lineage>
        <taxon>Eukaryota</taxon>
        <taxon>Metazoa</taxon>
        <taxon>Ecdysozoa</taxon>
        <taxon>Nematoda</taxon>
        <taxon>Enoplea</taxon>
        <taxon>Dorylaimia</taxon>
        <taxon>Trichinellida</taxon>
        <taxon>Trichinellidae</taxon>
        <taxon>Trichinella</taxon>
    </lineage>
</organism>
<dbReference type="EMBL" id="JYDT01000252">
    <property type="protein sequence ID" value="KRY81203.1"/>
    <property type="molecule type" value="Genomic_DNA"/>
</dbReference>
<reference evidence="1 2" key="1">
    <citation type="submission" date="2015-01" db="EMBL/GenBank/DDBJ databases">
        <title>Evolution of Trichinella species and genotypes.</title>
        <authorList>
            <person name="Korhonen P.K."/>
            <person name="Edoardo P."/>
            <person name="Giuseppe L.R."/>
            <person name="Gasser R.B."/>
        </authorList>
    </citation>
    <scope>NUCLEOTIDE SEQUENCE [LARGE SCALE GENOMIC DNA]</scope>
    <source>
        <strain evidence="1">ISS470</strain>
    </source>
</reference>
<dbReference type="Proteomes" id="UP000054995">
    <property type="component" value="Unassembled WGS sequence"/>
</dbReference>
<name>A0A0V1F7K0_TRIPS</name>
<evidence type="ECO:0000313" key="2">
    <source>
        <dbReference type="Proteomes" id="UP000054995"/>
    </source>
</evidence>
<sequence>MVLNYRHLSAYCLKGMLTVTNGSASLLTSIRNLPTFNFFEISLEKVSIFSAHAKMFLMLELDVNNE</sequence>
<evidence type="ECO:0000313" key="1">
    <source>
        <dbReference type="EMBL" id="KRY81203.1"/>
    </source>
</evidence>
<gene>
    <name evidence="1" type="ORF">T4D_6443</name>
</gene>
<proteinExistence type="predicted"/>
<protein>
    <submittedName>
        <fullName evidence="1">Uncharacterized protein</fullName>
    </submittedName>
</protein>
<accession>A0A0V1F7K0</accession>
<dbReference type="AlphaFoldDB" id="A0A0V1F7K0"/>
<keyword evidence="2" id="KW-1185">Reference proteome</keyword>
<comment type="caution">
    <text evidence="1">The sequence shown here is derived from an EMBL/GenBank/DDBJ whole genome shotgun (WGS) entry which is preliminary data.</text>
</comment>